<evidence type="ECO:0000313" key="9">
    <source>
        <dbReference type="Proteomes" id="UP000650524"/>
    </source>
</evidence>
<keyword evidence="2 6" id="KW-0812">Transmembrane</keyword>
<evidence type="ECO:0000259" key="7">
    <source>
        <dbReference type="PROSITE" id="PS50850"/>
    </source>
</evidence>
<name>A0A8J6MXM4_9DELT</name>
<organism evidence="8 9">
    <name type="scientific">Candidatus Desulfacyla euxinica</name>
    <dbReference type="NCBI Taxonomy" id="2841693"/>
    <lineage>
        <taxon>Bacteria</taxon>
        <taxon>Deltaproteobacteria</taxon>
        <taxon>Candidatus Desulfacyla</taxon>
    </lineage>
</organism>
<protein>
    <submittedName>
        <fullName evidence="8">MFS transporter</fullName>
    </submittedName>
</protein>
<feature type="transmembrane region" description="Helical" evidence="6">
    <location>
        <begin position="365"/>
        <end position="387"/>
    </location>
</feature>
<evidence type="ECO:0000256" key="5">
    <source>
        <dbReference type="SAM" id="MobiDB-lite"/>
    </source>
</evidence>
<keyword evidence="3 6" id="KW-1133">Transmembrane helix</keyword>
<dbReference type="EMBL" id="JACNJD010000164">
    <property type="protein sequence ID" value="MBC8176817.1"/>
    <property type="molecule type" value="Genomic_DNA"/>
</dbReference>
<dbReference type="GO" id="GO:0035435">
    <property type="term" value="P:phosphate ion transmembrane transport"/>
    <property type="evidence" value="ECO:0007669"/>
    <property type="project" value="TreeGrafter"/>
</dbReference>
<dbReference type="InterPro" id="IPR000849">
    <property type="entry name" value="Sugar_P_transporter"/>
</dbReference>
<dbReference type="InterPro" id="IPR011701">
    <property type="entry name" value="MFS"/>
</dbReference>
<dbReference type="PANTHER" id="PTHR43826:SF3">
    <property type="entry name" value="GLUCOSE-6-PHOSPHATE EXCHANGER SLC37A4"/>
    <property type="match status" value="1"/>
</dbReference>
<dbReference type="Proteomes" id="UP000650524">
    <property type="component" value="Unassembled WGS sequence"/>
</dbReference>
<feature type="transmembrane region" description="Helical" evidence="6">
    <location>
        <begin position="333"/>
        <end position="353"/>
    </location>
</feature>
<reference evidence="8 9" key="1">
    <citation type="submission" date="2020-08" db="EMBL/GenBank/DDBJ databases">
        <title>Bridging the membrane lipid divide: bacteria of the FCB group superphylum have the potential to synthesize archaeal ether lipids.</title>
        <authorList>
            <person name="Villanueva L."/>
            <person name="Von Meijenfeldt F.A.B."/>
            <person name="Westbye A.B."/>
            <person name="Yadav S."/>
            <person name="Hopmans E.C."/>
            <person name="Dutilh B.E."/>
            <person name="Sinninghe Damste J.S."/>
        </authorList>
    </citation>
    <scope>NUCLEOTIDE SEQUENCE [LARGE SCALE GENOMIC DNA]</scope>
    <source>
        <strain evidence="8">NIOZ-UU27</strain>
    </source>
</reference>
<feature type="transmembrane region" description="Helical" evidence="6">
    <location>
        <begin position="407"/>
        <end position="428"/>
    </location>
</feature>
<sequence>MKSDRWWAVTKDPLKYRWLMFWVIGAIYFLACLHRISPTVIALDLVLEFGAGATALGLMSSSYFYLYAAVQPPVGVLSDTLGPRRVITIFTLIACIGTVIFGGACNMTMATVGRALIGLGVGGIFVPGMKILSKWYRQREFAGAAGIFLAAGNAGNLAASLPLTYLVLLLGWRMSSFAIGAFTLLLAVISWSILRDNPEDKGWKRIEEGPNPSSPAEDDLPETVKPHTRFRIILSKPGFWMITISTFFFGGPGLTFQGLWAVPYLMDVYGYSRIQAGGLLMMLPLGFVIGAPAFGFLSDRVSLGRKGILLCSLGLSLACSTVFLLRGGKPGSLILGPLFLIMGSCGGGSLSLYMTITKELFPPWLTGTALGLMNPAAFLSTAVFQPFTGFLMDVVGRSGPAYPLAAYYNVFIVMFICMVIGFVSIIPLKIQRTRLYSDHP</sequence>
<dbReference type="GO" id="GO:0016020">
    <property type="term" value="C:membrane"/>
    <property type="evidence" value="ECO:0007669"/>
    <property type="project" value="InterPro"/>
</dbReference>
<dbReference type="SUPFAM" id="SSF103473">
    <property type="entry name" value="MFS general substrate transporter"/>
    <property type="match status" value="1"/>
</dbReference>
<evidence type="ECO:0000313" key="8">
    <source>
        <dbReference type="EMBL" id="MBC8176817.1"/>
    </source>
</evidence>
<dbReference type="Pfam" id="PF07690">
    <property type="entry name" value="MFS_1"/>
    <property type="match status" value="1"/>
</dbReference>
<feature type="transmembrane region" description="Helical" evidence="6">
    <location>
        <begin position="174"/>
        <end position="194"/>
    </location>
</feature>
<dbReference type="PANTHER" id="PTHR43826">
    <property type="entry name" value="GLUCOSE-6-PHOSPHATE EXCHANGER SLC37A4"/>
    <property type="match status" value="1"/>
</dbReference>
<dbReference type="GO" id="GO:0012505">
    <property type="term" value="C:endomembrane system"/>
    <property type="evidence" value="ECO:0007669"/>
    <property type="project" value="UniProtKB-SubCell"/>
</dbReference>
<keyword evidence="4 6" id="KW-0472">Membrane</keyword>
<evidence type="ECO:0000256" key="4">
    <source>
        <dbReference type="ARBA" id="ARBA00023136"/>
    </source>
</evidence>
<dbReference type="GO" id="GO:0061513">
    <property type="term" value="F:glucose 6-phosphate:phosphate antiporter activity"/>
    <property type="evidence" value="ECO:0007669"/>
    <property type="project" value="TreeGrafter"/>
</dbReference>
<accession>A0A8J6MXM4</accession>
<evidence type="ECO:0000256" key="1">
    <source>
        <dbReference type="ARBA" id="ARBA00004127"/>
    </source>
</evidence>
<dbReference type="InterPro" id="IPR051337">
    <property type="entry name" value="OPA_Antiporter"/>
</dbReference>
<feature type="transmembrane region" description="Helical" evidence="6">
    <location>
        <begin position="144"/>
        <end position="168"/>
    </location>
</feature>
<dbReference type="InterPro" id="IPR020846">
    <property type="entry name" value="MFS_dom"/>
</dbReference>
<gene>
    <name evidence="8" type="ORF">H8E19_05385</name>
</gene>
<feature type="transmembrane region" description="Helical" evidence="6">
    <location>
        <begin position="308"/>
        <end position="327"/>
    </location>
</feature>
<dbReference type="AlphaFoldDB" id="A0A8J6MXM4"/>
<proteinExistence type="predicted"/>
<dbReference type="Gene3D" id="1.20.1250.20">
    <property type="entry name" value="MFS general substrate transporter like domains"/>
    <property type="match status" value="2"/>
</dbReference>
<comment type="caution">
    <text evidence="8">The sequence shown here is derived from an EMBL/GenBank/DDBJ whole genome shotgun (WGS) entry which is preliminary data.</text>
</comment>
<feature type="transmembrane region" description="Helical" evidence="6">
    <location>
        <begin position="274"/>
        <end position="296"/>
    </location>
</feature>
<feature type="transmembrane region" description="Helical" evidence="6">
    <location>
        <begin position="115"/>
        <end position="132"/>
    </location>
</feature>
<dbReference type="PIRSF" id="PIRSF002808">
    <property type="entry name" value="Hexose_phosphate_transp"/>
    <property type="match status" value="1"/>
</dbReference>
<feature type="region of interest" description="Disordered" evidence="5">
    <location>
        <begin position="202"/>
        <end position="222"/>
    </location>
</feature>
<dbReference type="InterPro" id="IPR036259">
    <property type="entry name" value="MFS_trans_sf"/>
</dbReference>
<feature type="transmembrane region" description="Helical" evidence="6">
    <location>
        <begin position="49"/>
        <end position="68"/>
    </location>
</feature>
<comment type="subcellular location">
    <subcellularLocation>
        <location evidence="1">Endomembrane system</location>
        <topology evidence="1">Multi-pass membrane protein</topology>
    </subcellularLocation>
</comment>
<feature type="transmembrane region" description="Helical" evidence="6">
    <location>
        <begin position="21"/>
        <end position="43"/>
    </location>
</feature>
<evidence type="ECO:0000256" key="3">
    <source>
        <dbReference type="ARBA" id="ARBA00022989"/>
    </source>
</evidence>
<dbReference type="PROSITE" id="PS50850">
    <property type="entry name" value="MFS"/>
    <property type="match status" value="1"/>
</dbReference>
<feature type="domain" description="Major facilitator superfamily (MFS) profile" evidence="7">
    <location>
        <begin position="20"/>
        <end position="433"/>
    </location>
</feature>
<feature type="transmembrane region" description="Helical" evidence="6">
    <location>
        <begin position="239"/>
        <end position="262"/>
    </location>
</feature>
<evidence type="ECO:0000256" key="2">
    <source>
        <dbReference type="ARBA" id="ARBA00022692"/>
    </source>
</evidence>
<feature type="transmembrane region" description="Helical" evidence="6">
    <location>
        <begin position="89"/>
        <end position="109"/>
    </location>
</feature>
<evidence type="ECO:0000256" key="6">
    <source>
        <dbReference type="SAM" id="Phobius"/>
    </source>
</evidence>